<dbReference type="InterPro" id="IPR023302">
    <property type="entry name" value="Pept_S9A_N"/>
</dbReference>
<reference evidence="2" key="1">
    <citation type="submission" date="2021-06" db="EMBL/GenBank/DDBJ databases">
        <authorList>
            <person name="Hodson N. C."/>
            <person name="Mongue J. A."/>
            <person name="Jaron S. K."/>
        </authorList>
    </citation>
    <scope>NUCLEOTIDE SEQUENCE</scope>
</reference>
<dbReference type="PANTHER" id="PTHR42881">
    <property type="entry name" value="PROLYL ENDOPEPTIDASE"/>
    <property type="match status" value="1"/>
</dbReference>
<dbReference type="FunFam" id="3.40.50.1820:FF:000275">
    <property type="entry name" value="Prolyl endopeptidase"/>
    <property type="match status" value="1"/>
</dbReference>
<evidence type="ECO:0000313" key="3">
    <source>
        <dbReference type="Proteomes" id="UP000708208"/>
    </source>
</evidence>
<dbReference type="GO" id="GO:0005829">
    <property type="term" value="C:cytosol"/>
    <property type="evidence" value="ECO:0007669"/>
    <property type="project" value="TreeGrafter"/>
</dbReference>
<name>A0A8J2J6W2_9HEXA</name>
<dbReference type="GO" id="GO:0070012">
    <property type="term" value="F:oligopeptidase activity"/>
    <property type="evidence" value="ECO:0007669"/>
    <property type="project" value="TreeGrafter"/>
</dbReference>
<proteinExistence type="predicted"/>
<organism evidence="2 3">
    <name type="scientific">Allacma fusca</name>
    <dbReference type="NCBI Taxonomy" id="39272"/>
    <lineage>
        <taxon>Eukaryota</taxon>
        <taxon>Metazoa</taxon>
        <taxon>Ecdysozoa</taxon>
        <taxon>Arthropoda</taxon>
        <taxon>Hexapoda</taxon>
        <taxon>Collembola</taxon>
        <taxon>Symphypleona</taxon>
        <taxon>Sminthuridae</taxon>
        <taxon>Allacma</taxon>
    </lineage>
</organism>
<dbReference type="GO" id="GO:0004252">
    <property type="term" value="F:serine-type endopeptidase activity"/>
    <property type="evidence" value="ECO:0007669"/>
    <property type="project" value="InterPro"/>
</dbReference>
<dbReference type="InterPro" id="IPR051167">
    <property type="entry name" value="Prolyl_oligopep/macrocyclase"/>
</dbReference>
<feature type="domain" description="Peptidase S9A N-terminal" evidence="1">
    <location>
        <begin position="66"/>
        <end position="475"/>
    </location>
</feature>
<dbReference type="PANTHER" id="PTHR42881:SF2">
    <property type="entry name" value="PROLYL ENDOPEPTIDASE"/>
    <property type="match status" value="1"/>
</dbReference>
<dbReference type="Pfam" id="PF02897">
    <property type="entry name" value="Peptidase_S9_N"/>
    <property type="match status" value="1"/>
</dbReference>
<dbReference type="AlphaFoldDB" id="A0A8J2J6W2"/>
<dbReference type="FunFam" id="2.130.10.120:FF:000001">
    <property type="entry name" value="Prolyl endopeptidase"/>
    <property type="match status" value="1"/>
</dbReference>
<dbReference type="EMBL" id="CAJVCH010025823">
    <property type="protein sequence ID" value="CAG7699270.1"/>
    <property type="molecule type" value="Genomic_DNA"/>
</dbReference>
<sequence>MLCFPYVCSLSDARHFVTSNTHSRYSRSILPSVSRIESRENLKSNIFLKTFTTAIKSKMVPQFTYPDVRRDDSVVDNYHGTEVVDPYRWLEDPDSEEVKHFVEEQNKVTVPYLESCPVRENIRKRLTDLFNYPKYSCPVRRGNRYYYFKNSGLQNQSVVYVQDSLDDEPRVFLDPNLLSDDGTVAMSSYQFSEDGEIFAYALSSSGSDWVTIHFKNVTTGENYPEVLKKAKFTRIAWTHDNLGIFYGRYPDQEGKTDGSETTSNENQKLYYHRIGTSQEEDVLVAEFPDHPKWRIRSDVSDCGNYLIVCPQQDCRDNLVFFASLVEPLKEGINSKLELTPIITNLEADYDYVTNDGSVFHFKTNKNAPNYRIVSIDLNNPHINDWVTLVSEHPKDVLDWASAAAHDKLVVCYIHDVKSTLSLLRLKDGSLVKNFPLEVGTVIGYSGKREHTEMFFQFASFLTPGNIFHVDLADENMDARLFREVTLEGFDASKFTTTQVFYPSKDGTQIPMFIVHKKDIPLNGNNLCQLYGYGGFNVSILPTFSAMRILFMDNLNGILAVANIRGGG</sequence>
<evidence type="ECO:0000259" key="1">
    <source>
        <dbReference type="Pfam" id="PF02897"/>
    </source>
</evidence>
<accession>A0A8J2J6W2</accession>
<gene>
    <name evidence="2" type="ORF">AFUS01_LOCUS4155</name>
</gene>
<protein>
    <recommendedName>
        <fullName evidence="1">Peptidase S9A N-terminal domain-containing protein</fullName>
    </recommendedName>
</protein>
<evidence type="ECO:0000313" key="2">
    <source>
        <dbReference type="EMBL" id="CAG7699270.1"/>
    </source>
</evidence>
<dbReference type="Proteomes" id="UP000708208">
    <property type="component" value="Unassembled WGS sequence"/>
</dbReference>
<dbReference type="OrthoDB" id="248387at2759"/>
<comment type="caution">
    <text evidence="2">The sequence shown here is derived from an EMBL/GenBank/DDBJ whole genome shotgun (WGS) entry which is preliminary data.</text>
</comment>
<keyword evidence="3" id="KW-1185">Reference proteome</keyword>